<keyword evidence="4" id="KW-0479">Metal-binding</keyword>
<feature type="region of interest" description="Disordered" evidence="8">
    <location>
        <begin position="680"/>
        <end position="768"/>
    </location>
</feature>
<keyword evidence="12" id="KW-1185">Reference proteome</keyword>
<organism evidence="11 12">
    <name type="scientific">Microthyrium microscopicum</name>
    <dbReference type="NCBI Taxonomy" id="703497"/>
    <lineage>
        <taxon>Eukaryota</taxon>
        <taxon>Fungi</taxon>
        <taxon>Dikarya</taxon>
        <taxon>Ascomycota</taxon>
        <taxon>Pezizomycotina</taxon>
        <taxon>Dothideomycetes</taxon>
        <taxon>Dothideomycetes incertae sedis</taxon>
        <taxon>Microthyriales</taxon>
        <taxon>Microthyriaceae</taxon>
        <taxon>Microthyrium</taxon>
    </lineage>
</organism>
<feature type="compositionally biased region" description="Gly residues" evidence="8">
    <location>
        <begin position="544"/>
        <end position="556"/>
    </location>
</feature>
<evidence type="ECO:0000256" key="8">
    <source>
        <dbReference type="SAM" id="MobiDB-lite"/>
    </source>
</evidence>
<evidence type="ECO:0000256" key="4">
    <source>
        <dbReference type="ARBA" id="ARBA00022723"/>
    </source>
</evidence>
<evidence type="ECO:0000313" key="11">
    <source>
        <dbReference type="EMBL" id="KAF2665801.1"/>
    </source>
</evidence>
<dbReference type="Proteomes" id="UP000799302">
    <property type="component" value="Unassembled WGS sequence"/>
</dbReference>
<feature type="compositionally biased region" description="Low complexity" evidence="8">
    <location>
        <begin position="24"/>
        <end position="33"/>
    </location>
</feature>
<dbReference type="InterPro" id="IPR040184">
    <property type="entry name" value="Mcm10"/>
</dbReference>
<feature type="domain" description="Zinc finger Mcm10/DnaG-type" evidence="9">
    <location>
        <begin position="476"/>
        <end position="521"/>
    </location>
</feature>
<feature type="compositionally biased region" description="Basic and acidic residues" evidence="8">
    <location>
        <begin position="709"/>
        <end position="723"/>
    </location>
</feature>
<comment type="similarity">
    <text evidence="2">Belongs to the MCM10 family.</text>
</comment>
<evidence type="ECO:0000256" key="3">
    <source>
        <dbReference type="ARBA" id="ARBA00022705"/>
    </source>
</evidence>
<reference evidence="11" key="1">
    <citation type="journal article" date="2020" name="Stud. Mycol.">
        <title>101 Dothideomycetes genomes: a test case for predicting lifestyles and emergence of pathogens.</title>
        <authorList>
            <person name="Haridas S."/>
            <person name="Albert R."/>
            <person name="Binder M."/>
            <person name="Bloem J."/>
            <person name="Labutti K."/>
            <person name="Salamov A."/>
            <person name="Andreopoulos B."/>
            <person name="Baker S."/>
            <person name="Barry K."/>
            <person name="Bills G."/>
            <person name="Bluhm B."/>
            <person name="Cannon C."/>
            <person name="Castanera R."/>
            <person name="Culley D."/>
            <person name="Daum C."/>
            <person name="Ezra D."/>
            <person name="Gonzalez J."/>
            <person name="Henrissat B."/>
            <person name="Kuo A."/>
            <person name="Liang C."/>
            <person name="Lipzen A."/>
            <person name="Lutzoni F."/>
            <person name="Magnuson J."/>
            <person name="Mondo S."/>
            <person name="Nolan M."/>
            <person name="Ohm R."/>
            <person name="Pangilinan J."/>
            <person name="Park H.-J."/>
            <person name="Ramirez L."/>
            <person name="Alfaro M."/>
            <person name="Sun H."/>
            <person name="Tritt A."/>
            <person name="Yoshinaga Y."/>
            <person name="Zwiers L.-H."/>
            <person name="Turgeon B."/>
            <person name="Goodwin S."/>
            <person name="Spatafora J."/>
            <person name="Crous P."/>
            <person name="Grigoriev I."/>
        </authorList>
    </citation>
    <scope>NUCLEOTIDE SEQUENCE</scope>
    <source>
        <strain evidence="11">CBS 115976</strain>
    </source>
</reference>
<feature type="compositionally biased region" description="Polar residues" evidence="8">
    <location>
        <begin position="214"/>
        <end position="225"/>
    </location>
</feature>
<dbReference type="GO" id="GO:0006270">
    <property type="term" value="P:DNA replication initiation"/>
    <property type="evidence" value="ECO:0007669"/>
    <property type="project" value="InterPro"/>
</dbReference>
<evidence type="ECO:0000256" key="7">
    <source>
        <dbReference type="ARBA" id="ARBA00023242"/>
    </source>
</evidence>
<dbReference type="GO" id="GO:0008270">
    <property type="term" value="F:zinc ion binding"/>
    <property type="evidence" value="ECO:0007669"/>
    <property type="project" value="UniProtKB-KW"/>
</dbReference>
<feature type="region of interest" description="Disordered" evidence="8">
    <location>
        <begin position="1"/>
        <end position="83"/>
    </location>
</feature>
<evidence type="ECO:0000259" key="10">
    <source>
        <dbReference type="Pfam" id="PF22379"/>
    </source>
</evidence>
<feature type="region of interest" description="Disordered" evidence="8">
    <location>
        <begin position="97"/>
        <end position="168"/>
    </location>
</feature>
<dbReference type="InterPro" id="IPR012340">
    <property type="entry name" value="NA-bd_OB-fold"/>
</dbReference>
<name>A0A6A6U2H5_9PEZI</name>
<keyword evidence="3" id="KW-0235">DNA replication</keyword>
<feature type="region of interest" description="Disordered" evidence="8">
    <location>
        <begin position="636"/>
        <end position="658"/>
    </location>
</feature>
<feature type="compositionally biased region" description="Basic and acidic residues" evidence="8">
    <location>
        <begin position="150"/>
        <end position="159"/>
    </location>
</feature>
<evidence type="ECO:0000256" key="5">
    <source>
        <dbReference type="ARBA" id="ARBA00022771"/>
    </source>
</evidence>
<dbReference type="GO" id="GO:0003697">
    <property type="term" value="F:single-stranded DNA binding"/>
    <property type="evidence" value="ECO:0007669"/>
    <property type="project" value="InterPro"/>
</dbReference>
<keyword evidence="7" id="KW-0539">Nucleus</keyword>
<dbReference type="InterPro" id="IPR055065">
    <property type="entry name" value="OB_MCM10"/>
</dbReference>
<feature type="compositionally biased region" description="Acidic residues" evidence="8">
    <location>
        <begin position="68"/>
        <end position="82"/>
    </location>
</feature>
<proteinExistence type="inferred from homology"/>
<dbReference type="EMBL" id="MU004240">
    <property type="protein sequence ID" value="KAF2665801.1"/>
    <property type="molecule type" value="Genomic_DNA"/>
</dbReference>
<dbReference type="GO" id="GO:0043596">
    <property type="term" value="C:nuclear replication fork"/>
    <property type="evidence" value="ECO:0007669"/>
    <property type="project" value="TreeGrafter"/>
</dbReference>
<sequence>MVIVRESPRKAAPQSDQQWPPKSPLAALLSSPSGRKRYESRYNRNSTSPSPAKRRRTDAVTPERQLASEDDEEDEEDEDEETLQLKLKAIEAKLKLKKLQRAKAKSSSQASFSEHSSELAPSSRPGTALDYSKPRASRLDPGFRPTAPSSERRVNKPPEPRSNVLVPVSPVRKARAVADPTSPARVILGIDKGLRAQDVSLKRPSNPKVPALARSSSQKTASGPTLKSFGERIADLRTVAKETEAKEERIKQARTTGFGVNKESSWDAPRPVISRSDSLLRKGELGQKASHAPAEPRPVFRAIPDSMKKVAYDRALAMSKDDAEDLEPYSGFHLSKRRMDKTELAQALSGKEQYAIPRLLKEITGPTYDPPDCESDYVVFGIIASKSSPLDHRNASTTKSTSDAPARSKFMVLRLTDLTWELDLYLFDTGFESFWKLVPGTIIAVLNPGILPPKNKDTGAFSLKLTSSEDTVLEIGSSKHLRFCSAIKSDGVQCTQWIDARKTEVCEFHLALKVDKARKGRMEFNTMVGQGARGSSTHNSNFRGRGGGRGGRGGNNGLVAEGRTYNRELHEMMYVAPKELGFSTTRLLDDNDADVNAWQRGMSREDMQRKRAKAIAKEKELGRKLSELGSSAGAEYLRPRASDGSAGVKSSQSVMAPPEPVDALSLGLLGKKAEDVVLASKRKRGPDSGSANSAPMGWGGHSKRGLMLSREKSPLKSARRDPEVASPKKKARFMLADKGLREPGRESLGNVKPPTKDDSSSDDGLEIV</sequence>
<evidence type="ECO:0000256" key="2">
    <source>
        <dbReference type="ARBA" id="ARBA00009679"/>
    </source>
</evidence>
<evidence type="ECO:0000313" key="12">
    <source>
        <dbReference type="Proteomes" id="UP000799302"/>
    </source>
</evidence>
<evidence type="ECO:0000256" key="1">
    <source>
        <dbReference type="ARBA" id="ARBA00004123"/>
    </source>
</evidence>
<feature type="region of interest" description="Disordered" evidence="8">
    <location>
        <begin position="529"/>
        <end position="559"/>
    </location>
</feature>
<feature type="region of interest" description="Disordered" evidence="8">
    <location>
        <begin position="198"/>
        <end position="225"/>
    </location>
</feature>
<dbReference type="Pfam" id="PF09329">
    <property type="entry name" value="zf-primase"/>
    <property type="match status" value="1"/>
</dbReference>
<dbReference type="AlphaFoldDB" id="A0A6A6U2H5"/>
<comment type="subcellular location">
    <subcellularLocation>
        <location evidence="1">Nucleus</location>
    </subcellularLocation>
</comment>
<feature type="compositionally biased region" description="Polar residues" evidence="8">
    <location>
        <begin position="533"/>
        <end position="542"/>
    </location>
</feature>
<dbReference type="Pfam" id="PF22379">
    <property type="entry name" value="OB_MCM10"/>
    <property type="match status" value="1"/>
</dbReference>
<evidence type="ECO:0000259" key="9">
    <source>
        <dbReference type="Pfam" id="PF09329"/>
    </source>
</evidence>
<gene>
    <name evidence="11" type="ORF">BT63DRAFT_482697</name>
</gene>
<dbReference type="PANTHER" id="PTHR13454:SF11">
    <property type="entry name" value="PROTEIN MCM10 HOMOLOG"/>
    <property type="match status" value="1"/>
</dbReference>
<feature type="domain" description="MCM10 OB-fold" evidence="10">
    <location>
        <begin position="329"/>
        <end position="467"/>
    </location>
</feature>
<dbReference type="OrthoDB" id="202825at2759"/>
<feature type="compositionally biased region" description="Low complexity" evidence="8">
    <location>
        <begin position="105"/>
        <end position="114"/>
    </location>
</feature>
<accession>A0A6A6U2H5</accession>
<dbReference type="Gene3D" id="2.40.50.140">
    <property type="entry name" value="Nucleic acid-binding proteins"/>
    <property type="match status" value="1"/>
</dbReference>
<evidence type="ECO:0000256" key="6">
    <source>
        <dbReference type="ARBA" id="ARBA00022833"/>
    </source>
</evidence>
<dbReference type="PANTHER" id="PTHR13454">
    <property type="entry name" value="PROTEIN MCM10 HOMOLOG"/>
    <property type="match status" value="1"/>
</dbReference>
<keyword evidence="5" id="KW-0863">Zinc-finger</keyword>
<keyword evidence="6" id="KW-0862">Zinc</keyword>
<dbReference type="InterPro" id="IPR015408">
    <property type="entry name" value="Znf_Mcm10/DnaG"/>
</dbReference>
<dbReference type="GO" id="GO:0003688">
    <property type="term" value="F:DNA replication origin binding"/>
    <property type="evidence" value="ECO:0007669"/>
    <property type="project" value="TreeGrafter"/>
</dbReference>
<protein>
    <submittedName>
        <fullName evidence="11">Uncharacterized protein</fullName>
    </submittedName>
</protein>